<evidence type="ECO:0000256" key="10">
    <source>
        <dbReference type="ARBA" id="ARBA00022842"/>
    </source>
</evidence>
<evidence type="ECO:0000256" key="1">
    <source>
        <dbReference type="ARBA" id="ARBA00001120"/>
    </source>
</evidence>
<evidence type="ECO:0000256" key="4">
    <source>
        <dbReference type="ARBA" id="ARBA00022527"/>
    </source>
</evidence>
<accession>A0A1I0M8H3</accession>
<comment type="catalytic activity">
    <reaction evidence="1 14">
        <text>[HPr protein]-L-serine + ATP = [HPr protein]-O-phospho-L-serine + ADP + H(+)</text>
        <dbReference type="Rhea" id="RHEA:46600"/>
        <dbReference type="Rhea" id="RHEA-COMP:11602"/>
        <dbReference type="Rhea" id="RHEA-COMP:11603"/>
        <dbReference type="ChEBI" id="CHEBI:15378"/>
        <dbReference type="ChEBI" id="CHEBI:29999"/>
        <dbReference type="ChEBI" id="CHEBI:30616"/>
        <dbReference type="ChEBI" id="CHEBI:83421"/>
        <dbReference type="ChEBI" id="CHEBI:456216"/>
    </reaction>
</comment>
<feature type="active site" evidence="14">
    <location>
        <position position="163"/>
    </location>
</feature>
<dbReference type="EC" id="2.7.11.-" evidence="14"/>
<feature type="region of interest" description="Important for the catalytic mechanism of both phosphorylation and dephosphorylation" evidence="14">
    <location>
        <begin position="205"/>
        <end position="214"/>
    </location>
</feature>
<dbReference type="GO" id="GO:0000155">
    <property type="term" value="F:phosphorelay sensor kinase activity"/>
    <property type="evidence" value="ECO:0007669"/>
    <property type="project" value="InterPro"/>
</dbReference>
<comment type="catalytic activity">
    <reaction evidence="13 14">
        <text>[HPr protein]-O-phospho-L-serine + phosphate + H(+) = [HPr protein]-L-serine + diphosphate</text>
        <dbReference type="Rhea" id="RHEA:46604"/>
        <dbReference type="Rhea" id="RHEA-COMP:11602"/>
        <dbReference type="Rhea" id="RHEA-COMP:11603"/>
        <dbReference type="ChEBI" id="CHEBI:15378"/>
        <dbReference type="ChEBI" id="CHEBI:29999"/>
        <dbReference type="ChEBI" id="CHEBI:33019"/>
        <dbReference type="ChEBI" id="CHEBI:43474"/>
        <dbReference type="ChEBI" id="CHEBI:83421"/>
    </reaction>
</comment>
<evidence type="ECO:0000256" key="7">
    <source>
        <dbReference type="ARBA" id="ARBA00022741"/>
    </source>
</evidence>
<keyword evidence="5 14" id="KW-0808">Transferase</keyword>
<dbReference type="STRING" id="99656.SAMN05421659_101265"/>
<evidence type="ECO:0000256" key="5">
    <source>
        <dbReference type="ARBA" id="ARBA00022679"/>
    </source>
</evidence>
<evidence type="ECO:0000313" key="17">
    <source>
        <dbReference type="EMBL" id="SEV84264.1"/>
    </source>
</evidence>
<sequence>MKTLERVKLTKVIEKMQLVNRIPQVTAQGIWLHQPEVNRPALQLAGFYDHFDNDRIQIIGYVEQAYLLSLSKEVRIERYTQLLSSNIPCIVFCRDLEPEEELLEIAIKYAIPILKSKKSTSSFMAEVIRWLKVQLAPCIVIHGVLVDVYGEGVLITGESGIGKSEAALELIKRGHRLVTDDAVEIRKVSDETLIGTAPGVTKYFIELRGIGIIDVKTLFGVESVKETQQIDMVIKLEDWNKNKEYDRLGLEEEYTEYLGNKVVCHSLPIRPGRNLAVIVEAAAVNHRQKKMGYNAAQELYKRVQENLARGNTEDEDEDE</sequence>
<keyword evidence="9 14" id="KW-0067">ATP-binding</keyword>
<evidence type="ECO:0000256" key="9">
    <source>
        <dbReference type="ARBA" id="ARBA00022840"/>
    </source>
</evidence>
<keyword evidence="4 14" id="KW-0723">Serine/threonine-protein kinase</keyword>
<feature type="active site" description="Proton acceptor; for phosphorylation activity. Proton donor; for dephosphorylation activity" evidence="14">
    <location>
        <position position="181"/>
    </location>
</feature>
<dbReference type="GO" id="GO:0004712">
    <property type="term" value="F:protein serine/threonine/tyrosine kinase activity"/>
    <property type="evidence" value="ECO:0007669"/>
    <property type="project" value="UniProtKB-UniRule"/>
</dbReference>
<protein>
    <recommendedName>
        <fullName evidence="14">HPr kinase/phosphorylase</fullName>
        <shortName evidence="14">HPrK/P</shortName>
        <ecNumber evidence="14">2.7.11.-</ecNumber>
        <ecNumber evidence="14">2.7.4.-</ecNumber>
    </recommendedName>
    <alternativeName>
        <fullName evidence="14">HPr(Ser) kinase/phosphorylase</fullName>
    </alternativeName>
</protein>
<proteinExistence type="inferred from homology"/>
<comment type="domain">
    <text evidence="14">The Walker A ATP-binding motif also binds Pi and PPi.</text>
</comment>
<dbReference type="EC" id="2.7.4.-" evidence="14"/>
<dbReference type="NCBIfam" id="TIGR00679">
    <property type="entry name" value="hpr-ser"/>
    <property type="match status" value="1"/>
</dbReference>
<dbReference type="InterPro" id="IPR011126">
    <property type="entry name" value="Hpr_kin/Pase_Hpr_N"/>
</dbReference>
<gene>
    <name evidence="14" type="primary">hprK</name>
    <name evidence="17" type="ORF">SAMN05421659_101265</name>
</gene>
<evidence type="ECO:0000256" key="13">
    <source>
        <dbReference type="ARBA" id="ARBA00047657"/>
    </source>
</evidence>
<feature type="region of interest" description="Important for the catalytic mechanism of dephosphorylation" evidence="14">
    <location>
        <begin position="268"/>
        <end position="273"/>
    </location>
</feature>
<reference evidence="17 18" key="1">
    <citation type="submission" date="2016-10" db="EMBL/GenBank/DDBJ databases">
        <authorList>
            <person name="de Groot N.N."/>
        </authorList>
    </citation>
    <scope>NUCLEOTIDE SEQUENCE [LARGE SCALE GENOMIC DNA]</scope>
    <source>
        <strain evidence="17 18">DSM 9179</strain>
    </source>
</reference>
<dbReference type="GO" id="GO:0000287">
    <property type="term" value="F:magnesium ion binding"/>
    <property type="evidence" value="ECO:0007669"/>
    <property type="project" value="UniProtKB-UniRule"/>
</dbReference>
<evidence type="ECO:0000313" key="18">
    <source>
        <dbReference type="Proteomes" id="UP000199701"/>
    </source>
</evidence>
<evidence type="ECO:0000256" key="14">
    <source>
        <dbReference type="HAMAP-Rule" id="MF_01249"/>
    </source>
</evidence>
<evidence type="ECO:0000256" key="6">
    <source>
        <dbReference type="ARBA" id="ARBA00022723"/>
    </source>
</evidence>
<dbReference type="InterPro" id="IPR011104">
    <property type="entry name" value="Hpr_kin/Pase_C"/>
</dbReference>
<keyword evidence="8 14" id="KW-0418">Kinase</keyword>
<comment type="miscellaneous">
    <text evidence="14">Both phosphorylation and phosphorolysis are carried out by the same active site and suggest a common mechanism for both reactions.</text>
</comment>
<keyword evidence="11 14" id="KW-0511">Multifunctional enzyme</keyword>
<feature type="binding site" evidence="14">
    <location>
        <position position="164"/>
    </location>
    <ligand>
        <name>Mg(2+)</name>
        <dbReference type="ChEBI" id="CHEBI:18420"/>
    </ligand>
</feature>
<keyword evidence="7 14" id="KW-0547">Nucleotide-binding</keyword>
<evidence type="ECO:0000256" key="2">
    <source>
        <dbReference type="ARBA" id="ARBA00001946"/>
    </source>
</evidence>
<feature type="active site" evidence="14">
    <location>
        <position position="142"/>
    </location>
</feature>
<evidence type="ECO:0000256" key="12">
    <source>
        <dbReference type="ARBA" id="ARBA00023277"/>
    </source>
</evidence>
<feature type="domain" description="HPr(Ser) kinase/phosphorylase N-terminal" evidence="15">
    <location>
        <begin position="7"/>
        <end position="131"/>
    </location>
</feature>
<dbReference type="InterPro" id="IPR003755">
    <property type="entry name" value="HPr(Ser)_kin/Pase"/>
</dbReference>
<keyword evidence="18" id="KW-1185">Reference proteome</keyword>
<organism evidence="17 18">
    <name type="scientific">[Clostridium] fimetarium</name>
    <dbReference type="NCBI Taxonomy" id="99656"/>
    <lineage>
        <taxon>Bacteria</taxon>
        <taxon>Bacillati</taxon>
        <taxon>Bacillota</taxon>
        <taxon>Clostridia</taxon>
        <taxon>Lachnospirales</taxon>
        <taxon>Lachnospiraceae</taxon>
    </lineage>
</organism>
<evidence type="ECO:0000256" key="11">
    <source>
        <dbReference type="ARBA" id="ARBA00023268"/>
    </source>
</evidence>
<evidence type="ECO:0000256" key="8">
    <source>
        <dbReference type="ARBA" id="ARBA00022777"/>
    </source>
</evidence>
<dbReference type="Pfam" id="PF07475">
    <property type="entry name" value="Hpr_kinase_C"/>
    <property type="match status" value="1"/>
</dbReference>
<feature type="binding site" evidence="14">
    <location>
        <position position="206"/>
    </location>
    <ligand>
        <name>Mg(2+)</name>
        <dbReference type="ChEBI" id="CHEBI:18420"/>
    </ligand>
</feature>
<feature type="active site" evidence="14">
    <location>
        <position position="247"/>
    </location>
</feature>
<dbReference type="SUPFAM" id="SSF75138">
    <property type="entry name" value="HprK N-terminal domain-like"/>
    <property type="match status" value="1"/>
</dbReference>
<dbReference type="Gene3D" id="3.40.1390.20">
    <property type="entry name" value="HprK N-terminal domain-like"/>
    <property type="match status" value="1"/>
</dbReference>
<dbReference type="Gene3D" id="3.40.50.300">
    <property type="entry name" value="P-loop containing nucleotide triphosphate hydrolases"/>
    <property type="match status" value="1"/>
</dbReference>
<dbReference type="GO" id="GO:0006109">
    <property type="term" value="P:regulation of carbohydrate metabolic process"/>
    <property type="evidence" value="ECO:0007669"/>
    <property type="project" value="UniProtKB-UniRule"/>
</dbReference>
<evidence type="ECO:0000259" key="16">
    <source>
        <dbReference type="Pfam" id="PF07475"/>
    </source>
</evidence>
<dbReference type="Pfam" id="PF02603">
    <property type="entry name" value="Hpr_kinase_N"/>
    <property type="match status" value="1"/>
</dbReference>
<feature type="domain" description="HPr kinase/phosphorylase C-terminal" evidence="16">
    <location>
        <begin position="134"/>
        <end position="302"/>
    </location>
</feature>
<feature type="binding site" evidence="14">
    <location>
        <begin position="157"/>
        <end position="164"/>
    </location>
    <ligand>
        <name>ATP</name>
        <dbReference type="ChEBI" id="CHEBI:30616"/>
    </ligand>
</feature>
<dbReference type="GO" id="GO:0005524">
    <property type="term" value="F:ATP binding"/>
    <property type="evidence" value="ECO:0007669"/>
    <property type="project" value="UniProtKB-UniRule"/>
</dbReference>
<dbReference type="CDD" id="cd01918">
    <property type="entry name" value="HprK_C"/>
    <property type="match status" value="1"/>
</dbReference>
<comment type="function">
    <text evidence="14">Catalyzes the ATP- as well as the pyrophosphate-dependent phosphorylation of a specific serine residue in HPr, a phosphocarrier protein of the phosphoenolpyruvate-dependent sugar phosphotransferase system (PTS). HprK/P also catalyzes the pyrophosphate-producing, inorganic phosphate-dependent dephosphorylation (phosphorolysis) of seryl-phosphorylated HPr (P-Ser-HPr). The two antagonistic activities of HprK/P are regulated by several intracellular metabolites, which change their concentration in response to the absence or presence of rapidly metabolisable carbon sources (glucose, fructose, etc.) in the growth medium. Therefore, by controlling the phosphorylation state of HPr, HPrK/P is a sensor enzyme that plays a major role in the regulation of carbon metabolism and sugar transport: it mediates carbon catabolite repression (CCR), and regulates PTS-catalyzed carbohydrate uptake and inducer exclusion.</text>
</comment>
<dbReference type="PANTHER" id="PTHR30305:SF1">
    <property type="entry name" value="HPR KINASE_PHOSPHORYLASE"/>
    <property type="match status" value="1"/>
</dbReference>
<evidence type="ECO:0000256" key="3">
    <source>
        <dbReference type="ARBA" id="ARBA00006883"/>
    </source>
</evidence>
<name>A0A1I0M8H3_9FIRM</name>
<dbReference type="FunFam" id="3.40.50.300:FF:000174">
    <property type="entry name" value="HPr kinase/phosphorylase"/>
    <property type="match status" value="1"/>
</dbReference>
<dbReference type="RefSeq" id="WP_092449798.1">
    <property type="nucleotide sequence ID" value="NZ_FOJI01000001.1"/>
</dbReference>
<dbReference type="InterPro" id="IPR027417">
    <property type="entry name" value="P-loop_NTPase"/>
</dbReference>
<dbReference type="EMBL" id="FOJI01000001">
    <property type="protein sequence ID" value="SEV84264.1"/>
    <property type="molecule type" value="Genomic_DNA"/>
</dbReference>
<dbReference type="AlphaFoldDB" id="A0A1I0M8H3"/>
<evidence type="ECO:0000259" key="15">
    <source>
        <dbReference type="Pfam" id="PF02603"/>
    </source>
</evidence>
<comment type="similarity">
    <text evidence="3 14">Belongs to the HPrK/P family.</text>
</comment>
<keyword evidence="12 14" id="KW-0119">Carbohydrate metabolism</keyword>
<dbReference type="Proteomes" id="UP000199701">
    <property type="component" value="Unassembled WGS sequence"/>
</dbReference>
<dbReference type="HAMAP" id="MF_01249">
    <property type="entry name" value="HPr_kinase"/>
    <property type="match status" value="1"/>
</dbReference>
<dbReference type="PANTHER" id="PTHR30305">
    <property type="entry name" value="PROTEIN YJDM-RELATED"/>
    <property type="match status" value="1"/>
</dbReference>
<comment type="cofactor">
    <cofactor evidence="2 14">
        <name>Mg(2+)</name>
        <dbReference type="ChEBI" id="CHEBI:18420"/>
    </cofactor>
</comment>
<dbReference type="SUPFAM" id="SSF53795">
    <property type="entry name" value="PEP carboxykinase-like"/>
    <property type="match status" value="1"/>
</dbReference>
<dbReference type="OrthoDB" id="9778803at2"/>
<dbReference type="GO" id="GO:0004674">
    <property type="term" value="F:protein serine/threonine kinase activity"/>
    <property type="evidence" value="ECO:0007669"/>
    <property type="project" value="UniProtKB-KW"/>
</dbReference>
<dbReference type="InterPro" id="IPR028979">
    <property type="entry name" value="Ser_kin/Pase_Hpr-like_N_sf"/>
</dbReference>
<keyword evidence="10 14" id="KW-0460">Magnesium</keyword>
<comment type="subunit">
    <text evidence="14">Homohexamer.</text>
</comment>
<keyword evidence="6 14" id="KW-0479">Metal-binding</keyword>